<dbReference type="Pfam" id="PF00472">
    <property type="entry name" value="RF-1"/>
    <property type="match status" value="1"/>
</dbReference>
<dbReference type="Pfam" id="PF03462">
    <property type="entry name" value="PCRF"/>
    <property type="match status" value="1"/>
</dbReference>
<dbReference type="SUPFAM" id="SSF75620">
    <property type="entry name" value="Release factor"/>
    <property type="match status" value="1"/>
</dbReference>
<comment type="caution">
    <text evidence="3">The sequence shown here is derived from an EMBL/GenBank/DDBJ whole genome shotgun (WGS) entry which is preliminary data.</text>
</comment>
<evidence type="ECO:0000313" key="4">
    <source>
        <dbReference type="Proteomes" id="UP001187471"/>
    </source>
</evidence>
<keyword evidence="4" id="KW-1185">Reference proteome</keyword>
<feature type="domain" description="Peptide chain release factor" evidence="2">
    <location>
        <begin position="145"/>
        <end position="256"/>
    </location>
</feature>
<proteinExistence type="inferred from homology"/>
<dbReference type="Gene3D" id="3.30.70.1660">
    <property type="match status" value="1"/>
</dbReference>
<dbReference type="Proteomes" id="UP001187471">
    <property type="component" value="Unassembled WGS sequence"/>
</dbReference>
<dbReference type="GO" id="GO:0003747">
    <property type="term" value="F:translation release factor activity"/>
    <property type="evidence" value="ECO:0007669"/>
    <property type="project" value="InterPro"/>
</dbReference>
<dbReference type="PANTHER" id="PTHR43116">
    <property type="entry name" value="PEPTIDE CHAIN RELEASE FACTOR 2"/>
    <property type="match status" value="1"/>
</dbReference>
<reference evidence="3" key="1">
    <citation type="submission" date="2022-12" db="EMBL/GenBank/DDBJ databases">
        <title>Draft genome assemblies for two species of Escallonia (Escalloniales).</title>
        <authorList>
            <person name="Chanderbali A."/>
            <person name="Dervinis C."/>
            <person name="Anghel I."/>
            <person name="Soltis D."/>
            <person name="Soltis P."/>
            <person name="Zapata F."/>
        </authorList>
    </citation>
    <scope>NUCLEOTIDE SEQUENCE</scope>
    <source>
        <strain evidence="3">UCBG92.1500</strain>
        <tissue evidence="3">Leaf</tissue>
    </source>
</reference>
<dbReference type="InterPro" id="IPR005139">
    <property type="entry name" value="PCRF"/>
</dbReference>
<organism evidence="3 4">
    <name type="scientific">Escallonia rubra</name>
    <dbReference type="NCBI Taxonomy" id="112253"/>
    <lineage>
        <taxon>Eukaryota</taxon>
        <taxon>Viridiplantae</taxon>
        <taxon>Streptophyta</taxon>
        <taxon>Embryophyta</taxon>
        <taxon>Tracheophyta</taxon>
        <taxon>Spermatophyta</taxon>
        <taxon>Magnoliopsida</taxon>
        <taxon>eudicotyledons</taxon>
        <taxon>Gunneridae</taxon>
        <taxon>Pentapetalae</taxon>
        <taxon>asterids</taxon>
        <taxon>campanulids</taxon>
        <taxon>Escalloniales</taxon>
        <taxon>Escalloniaceae</taxon>
        <taxon>Escallonia</taxon>
    </lineage>
</organism>
<protein>
    <recommendedName>
        <fullName evidence="2">Peptide chain release factor domain-containing protein</fullName>
    </recommendedName>
</protein>
<dbReference type="EMBL" id="JAVXUO010001148">
    <property type="protein sequence ID" value="KAK2985525.1"/>
    <property type="molecule type" value="Genomic_DNA"/>
</dbReference>
<dbReference type="AlphaFoldDB" id="A0AA88SAR0"/>
<dbReference type="GO" id="GO:0005737">
    <property type="term" value="C:cytoplasm"/>
    <property type="evidence" value="ECO:0007669"/>
    <property type="project" value="UniProtKB-ARBA"/>
</dbReference>
<comment type="similarity">
    <text evidence="1">Belongs to the prokaryotic/mitochondrial release factor family.</text>
</comment>
<dbReference type="SMART" id="SM00937">
    <property type="entry name" value="PCRF"/>
    <property type="match status" value="1"/>
</dbReference>
<evidence type="ECO:0000256" key="1">
    <source>
        <dbReference type="ARBA" id="ARBA00010835"/>
    </source>
</evidence>
<dbReference type="InterPro" id="IPR000352">
    <property type="entry name" value="Pep_chain_release_fac_I"/>
</dbReference>
<sequence>MASTIQASQSMDDIDRSKFYKELGLSVSTSALFLFFHHHFLVSEPGIRMRISDATDHVIRVMPGMFSLRKKIEDSVSRAEMLAPTALELEEERHIKQEKVIREYDLWDDLAKSNEVLVKLADSAKAVDALKDLKYKAEEVKLITELAEMDVINYGLFKQAYTASTDVSKFLDKYEMSKLLKGPYEVEGACLIIEAGAGGIYPERWAEQLKRMYTKWAGKQGFGGRIVEKCPSKHGGLKSATIEFESKYAYGYLSGERGIHRMISSHNGSALPKASLAAVDVIPLFLEAAPDLLIDDKDLKISSLSSCEEERGRTKPAVHIEHIPTGLRVQSSGERSYFANKIKALNRLKAKLLVILRDQGVSSVTSIARDSILNMWHYETRRYVFHPYKLVQDVKTGIQLPDLNSVLDGNIEPLVAAHINTRQPCDIV</sequence>
<accession>A0AA88SAR0</accession>
<evidence type="ECO:0000313" key="3">
    <source>
        <dbReference type="EMBL" id="KAK2985525.1"/>
    </source>
</evidence>
<gene>
    <name evidence="3" type="ORF">RJ640_015850</name>
</gene>
<dbReference type="Gene3D" id="3.30.160.20">
    <property type="match status" value="1"/>
</dbReference>
<dbReference type="InterPro" id="IPR045853">
    <property type="entry name" value="Pep_chain_release_fac_I_sf"/>
</dbReference>
<name>A0AA88SAR0_9ASTE</name>
<dbReference type="PANTHER" id="PTHR43116:SF4">
    <property type="entry name" value="PEPTIDE CHAIN RELEASE FACTOR PRFB3, CHLOROPLASTIC"/>
    <property type="match status" value="1"/>
</dbReference>
<evidence type="ECO:0000259" key="2">
    <source>
        <dbReference type="SMART" id="SM00937"/>
    </source>
</evidence>